<protein>
    <submittedName>
        <fullName evidence="2">DUF4831 family protein</fullName>
    </submittedName>
</protein>
<dbReference type="AlphaFoldDB" id="A0A3S0PD66"/>
<comment type="caution">
    <text evidence="2">The sequence shown here is derived from an EMBL/GenBank/DDBJ whole genome shotgun (WGS) entry which is preliminary data.</text>
</comment>
<gene>
    <name evidence="2" type="ORF">EHV08_09505</name>
</gene>
<evidence type="ECO:0000256" key="1">
    <source>
        <dbReference type="SAM" id="SignalP"/>
    </source>
</evidence>
<dbReference type="OrthoDB" id="9822580at2"/>
<accession>A0A3S0PD66</accession>
<dbReference type="InterPro" id="IPR032265">
    <property type="entry name" value="DUF4831"/>
</dbReference>
<name>A0A3S0PD66_9BACT</name>
<reference evidence="2 3" key="1">
    <citation type="submission" date="2018-12" db="EMBL/GenBank/DDBJ databases">
        <title>Genome sequencing of Prevotella sp. KCOM 3155 (= JS262).</title>
        <authorList>
            <person name="Kook J.-K."/>
            <person name="Park S.-N."/>
            <person name="Lim Y.K."/>
        </authorList>
    </citation>
    <scope>NUCLEOTIDE SEQUENCE [LARGE SCALE GENOMIC DNA]</scope>
    <source>
        <strain evidence="2 3">KCOM 3155</strain>
    </source>
</reference>
<sequence>MKKLILSLTMMLATLCTKAQGKDYYLPMTGIEFIFEVSRKGPIDNTEYAFVSVRTSLFGLPDESKHYKAVINKKNSIEYICKSDEGILLGVNKNVTQPKHEKAKEIKERTSSQPDIVEISVIYVPVKEVERVPLCHLISDQGVFIGEGDPAKTYYLTIKDNHDIYNPQATVKMSKAGKDNPNINVNLPGKATMIIEKGENFISSQELYLGQFGRVEAIDSKFFSKDSDFTLELSPITGGIKLLK</sequence>
<keyword evidence="3" id="KW-1185">Reference proteome</keyword>
<organism evidence="2 3">
    <name type="scientific">Prevotella koreensis</name>
    <dbReference type="NCBI Taxonomy" id="2490854"/>
    <lineage>
        <taxon>Bacteria</taxon>
        <taxon>Pseudomonadati</taxon>
        <taxon>Bacteroidota</taxon>
        <taxon>Bacteroidia</taxon>
        <taxon>Bacteroidales</taxon>
        <taxon>Prevotellaceae</taxon>
        <taxon>Prevotella</taxon>
    </lineage>
</organism>
<keyword evidence="1" id="KW-0732">Signal</keyword>
<dbReference type="EMBL" id="RYYU01000001">
    <property type="protein sequence ID" value="RUL59957.1"/>
    <property type="molecule type" value="Genomic_DNA"/>
</dbReference>
<feature type="chain" id="PRO_5018578257" evidence="1">
    <location>
        <begin position="22"/>
        <end position="244"/>
    </location>
</feature>
<proteinExistence type="predicted"/>
<feature type="signal peptide" evidence="1">
    <location>
        <begin position="1"/>
        <end position="21"/>
    </location>
</feature>
<dbReference type="Pfam" id="PF16115">
    <property type="entry name" value="DUF4831"/>
    <property type="match status" value="2"/>
</dbReference>
<dbReference type="Proteomes" id="UP000278983">
    <property type="component" value="Unassembled WGS sequence"/>
</dbReference>
<evidence type="ECO:0000313" key="3">
    <source>
        <dbReference type="Proteomes" id="UP000278983"/>
    </source>
</evidence>
<dbReference type="RefSeq" id="WP_126679053.1">
    <property type="nucleotide sequence ID" value="NZ_RYYU01000001.1"/>
</dbReference>
<evidence type="ECO:0000313" key="2">
    <source>
        <dbReference type="EMBL" id="RUL59957.1"/>
    </source>
</evidence>